<reference evidence="1" key="1">
    <citation type="submission" date="2019-08" db="EMBL/GenBank/DDBJ databases">
        <authorList>
            <person name="Kucharzyk K."/>
            <person name="Murdoch R.W."/>
            <person name="Higgins S."/>
            <person name="Loffler F."/>
        </authorList>
    </citation>
    <scope>NUCLEOTIDE SEQUENCE</scope>
</reference>
<protein>
    <submittedName>
        <fullName evidence="1">Uncharacterized protein</fullName>
    </submittedName>
</protein>
<accession>A0A645IUZ5</accession>
<organism evidence="1">
    <name type="scientific">bioreactor metagenome</name>
    <dbReference type="NCBI Taxonomy" id="1076179"/>
    <lineage>
        <taxon>unclassified sequences</taxon>
        <taxon>metagenomes</taxon>
        <taxon>ecological metagenomes</taxon>
    </lineage>
</organism>
<gene>
    <name evidence="1" type="ORF">SDC9_202349</name>
</gene>
<proteinExistence type="predicted"/>
<name>A0A645IUZ5_9ZZZZ</name>
<dbReference type="AlphaFoldDB" id="A0A645IUZ5"/>
<evidence type="ECO:0000313" key="1">
    <source>
        <dbReference type="EMBL" id="MPN54672.1"/>
    </source>
</evidence>
<sequence>MVQDPLNFFIIYRQGHNYQSVQVAGDRQGRQVTLQLVVGIYCINNQVVIRFC</sequence>
<comment type="caution">
    <text evidence="1">The sequence shown here is derived from an EMBL/GenBank/DDBJ whole genome shotgun (WGS) entry which is preliminary data.</text>
</comment>
<dbReference type="EMBL" id="VSSQ01123150">
    <property type="protein sequence ID" value="MPN54672.1"/>
    <property type="molecule type" value="Genomic_DNA"/>
</dbReference>